<organism evidence="1 2">
    <name type="scientific">Smallanthus sonchifolius</name>
    <dbReference type="NCBI Taxonomy" id="185202"/>
    <lineage>
        <taxon>Eukaryota</taxon>
        <taxon>Viridiplantae</taxon>
        <taxon>Streptophyta</taxon>
        <taxon>Embryophyta</taxon>
        <taxon>Tracheophyta</taxon>
        <taxon>Spermatophyta</taxon>
        <taxon>Magnoliopsida</taxon>
        <taxon>eudicotyledons</taxon>
        <taxon>Gunneridae</taxon>
        <taxon>Pentapetalae</taxon>
        <taxon>asterids</taxon>
        <taxon>campanulids</taxon>
        <taxon>Asterales</taxon>
        <taxon>Asteraceae</taxon>
        <taxon>Asteroideae</taxon>
        <taxon>Heliantheae alliance</taxon>
        <taxon>Millerieae</taxon>
        <taxon>Smallanthus</taxon>
    </lineage>
</organism>
<evidence type="ECO:0000313" key="2">
    <source>
        <dbReference type="Proteomes" id="UP001056120"/>
    </source>
</evidence>
<protein>
    <submittedName>
        <fullName evidence="1">Uncharacterized protein</fullName>
    </submittedName>
</protein>
<comment type="caution">
    <text evidence="1">The sequence shown here is derived from an EMBL/GenBank/DDBJ whole genome shotgun (WGS) entry which is preliminary data.</text>
</comment>
<name>A0ACB9DBN2_9ASTR</name>
<reference evidence="2" key="1">
    <citation type="journal article" date="2022" name="Mol. Ecol. Resour.">
        <title>The genomes of chicory, endive, great burdock and yacon provide insights into Asteraceae palaeo-polyploidization history and plant inulin production.</title>
        <authorList>
            <person name="Fan W."/>
            <person name="Wang S."/>
            <person name="Wang H."/>
            <person name="Wang A."/>
            <person name="Jiang F."/>
            <person name="Liu H."/>
            <person name="Zhao H."/>
            <person name="Xu D."/>
            <person name="Zhang Y."/>
        </authorList>
    </citation>
    <scope>NUCLEOTIDE SEQUENCE [LARGE SCALE GENOMIC DNA]</scope>
    <source>
        <strain evidence="2">cv. Yunnan</strain>
    </source>
</reference>
<sequence length="112" mass="13030">MPSEPSPFMNLDTFGYPETATQGSHGNYGDYPGYNNAYVNYQDYHKYIDQIPVVFQPYEEDIKDVLGDGNCGFRATASALRNSEDEWLLIRRLLIDEMVQFETHYRKAFQDE</sequence>
<proteinExistence type="predicted"/>
<dbReference type="Proteomes" id="UP001056120">
    <property type="component" value="Linkage Group LG19"/>
</dbReference>
<dbReference type="EMBL" id="CM042036">
    <property type="protein sequence ID" value="KAI3744019.1"/>
    <property type="molecule type" value="Genomic_DNA"/>
</dbReference>
<evidence type="ECO:0000313" key="1">
    <source>
        <dbReference type="EMBL" id="KAI3744019.1"/>
    </source>
</evidence>
<gene>
    <name evidence="1" type="ORF">L1987_57091</name>
</gene>
<accession>A0ACB9DBN2</accession>
<keyword evidence="2" id="KW-1185">Reference proteome</keyword>
<reference evidence="1 2" key="2">
    <citation type="journal article" date="2022" name="Mol. Ecol. Resour.">
        <title>The genomes of chicory, endive, great burdock and yacon provide insights into Asteraceae paleo-polyploidization history and plant inulin production.</title>
        <authorList>
            <person name="Fan W."/>
            <person name="Wang S."/>
            <person name="Wang H."/>
            <person name="Wang A."/>
            <person name="Jiang F."/>
            <person name="Liu H."/>
            <person name="Zhao H."/>
            <person name="Xu D."/>
            <person name="Zhang Y."/>
        </authorList>
    </citation>
    <scope>NUCLEOTIDE SEQUENCE [LARGE SCALE GENOMIC DNA]</scope>
    <source>
        <strain evidence="2">cv. Yunnan</strain>
        <tissue evidence="1">Leaves</tissue>
    </source>
</reference>